<dbReference type="EMBL" id="CACVBS010000030">
    <property type="protein sequence ID" value="CAA7260669.1"/>
    <property type="molecule type" value="Genomic_DNA"/>
</dbReference>
<name>A0A8S0XF96_CYCAE</name>
<dbReference type="GO" id="GO:0003824">
    <property type="term" value="F:catalytic activity"/>
    <property type="evidence" value="ECO:0007669"/>
    <property type="project" value="UniProtKB-KW"/>
</dbReference>
<dbReference type="Pfam" id="PF17919">
    <property type="entry name" value="RT_RNaseH_2"/>
    <property type="match status" value="1"/>
</dbReference>
<feature type="compositionally biased region" description="Pro residues" evidence="2">
    <location>
        <begin position="58"/>
        <end position="71"/>
    </location>
</feature>
<dbReference type="OrthoDB" id="3341476at2759"/>
<dbReference type="InterPro" id="IPR043502">
    <property type="entry name" value="DNA/RNA_pol_sf"/>
</dbReference>
<sequence>MPPKVVPRLPQPPQLLQLPPLPHLLLWLQRTLSPEQQKSLSGHLASTLPATPVIAESPPVPPDPPAPPYEPSPTSSTPLPHISLINAVAFTFACCLPGSVSFQLALSEDGSVLACSLATDNPEPVDLSSVLEDYYDFLDVFSKSKADTLTPHRPYNLKIDLEEDYHGLNKVTKKDRYPLPLISDLLDAPGKAKVFTKIDLWHAYHLVRIADAAFQRFMNDIFSDLINVSVIVYLDNILIYSLDLTSHKEHPDKCEWHTDRVEYLGYILSADGLSMAADKVKIIQDWPKLQKVKDIQSFLGFANFYRRFIYNYSDICVPLTWLTRKGVPFKFSDEAWELFNYLKKAFTMAPILTQWIPDRPIILETDASDYALAAILSIELTNGEIHPVAFHSQMFNPTKLNYDIHDKELFTIYESFQIWRHYLEGSGTPINIVTDHKKP</sequence>
<evidence type="ECO:0000313" key="4">
    <source>
        <dbReference type="EMBL" id="CAA7260669.1"/>
    </source>
</evidence>
<feature type="region of interest" description="Disordered" evidence="2">
    <location>
        <begin position="52"/>
        <end position="76"/>
    </location>
</feature>
<dbReference type="InterPro" id="IPR041577">
    <property type="entry name" value="RT_RNaseH_2"/>
</dbReference>
<dbReference type="Proteomes" id="UP000467700">
    <property type="component" value="Unassembled WGS sequence"/>
</dbReference>
<protein>
    <recommendedName>
        <fullName evidence="3">Reverse transcriptase/retrotransposon-derived protein RNase H-like domain-containing protein</fullName>
    </recommendedName>
</protein>
<dbReference type="InterPro" id="IPR043128">
    <property type="entry name" value="Rev_trsase/Diguanyl_cyclase"/>
</dbReference>
<dbReference type="SUPFAM" id="SSF56672">
    <property type="entry name" value="DNA/RNA polymerases"/>
    <property type="match status" value="1"/>
</dbReference>
<evidence type="ECO:0000313" key="5">
    <source>
        <dbReference type="Proteomes" id="UP000467700"/>
    </source>
</evidence>
<accession>A0A8S0XF96</accession>
<comment type="caution">
    <text evidence="4">The sequence shown here is derived from an EMBL/GenBank/DDBJ whole genome shotgun (WGS) entry which is preliminary data.</text>
</comment>
<dbReference type="CDD" id="cd09274">
    <property type="entry name" value="RNase_HI_RT_Ty3"/>
    <property type="match status" value="1"/>
</dbReference>
<reference evidence="4 5" key="1">
    <citation type="submission" date="2020-01" db="EMBL/GenBank/DDBJ databases">
        <authorList>
            <person name="Gupta K D."/>
        </authorList>
    </citation>
    <scope>NUCLEOTIDE SEQUENCE [LARGE SCALE GENOMIC DNA]</scope>
</reference>
<dbReference type="InterPro" id="IPR050951">
    <property type="entry name" value="Retrovirus_Pol_polyprotein"/>
</dbReference>
<dbReference type="AlphaFoldDB" id="A0A8S0XF96"/>
<evidence type="ECO:0000256" key="2">
    <source>
        <dbReference type="SAM" id="MobiDB-lite"/>
    </source>
</evidence>
<feature type="domain" description="Reverse transcriptase/retrotransposon-derived protein RNase H-like" evidence="3">
    <location>
        <begin position="332"/>
        <end position="426"/>
    </location>
</feature>
<evidence type="ECO:0000256" key="1">
    <source>
        <dbReference type="ARBA" id="ARBA00023268"/>
    </source>
</evidence>
<organism evidence="4 5">
    <name type="scientific">Cyclocybe aegerita</name>
    <name type="common">Black poplar mushroom</name>
    <name type="synonym">Agrocybe aegerita</name>
    <dbReference type="NCBI Taxonomy" id="1973307"/>
    <lineage>
        <taxon>Eukaryota</taxon>
        <taxon>Fungi</taxon>
        <taxon>Dikarya</taxon>
        <taxon>Basidiomycota</taxon>
        <taxon>Agaricomycotina</taxon>
        <taxon>Agaricomycetes</taxon>
        <taxon>Agaricomycetidae</taxon>
        <taxon>Agaricales</taxon>
        <taxon>Agaricineae</taxon>
        <taxon>Bolbitiaceae</taxon>
        <taxon>Cyclocybe</taxon>
    </lineage>
</organism>
<keyword evidence="1" id="KW-0511">Multifunctional enzyme</keyword>
<evidence type="ECO:0000259" key="3">
    <source>
        <dbReference type="Pfam" id="PF17919"/>
    </source>
</evidence>
<gene>
    <name evidence="4" type="ORF">AAE3_LOCUS2901</name>
</gene>
<keyword evidence="5" id="KW-1185">Reference proteome</keyword>
<proteinExistence type="predicted"/>
<dbReference type="PANTHER" id="PTHR37984:SF5">
    <property type="entry name" value="PROTEIN NYNRIN-LIKE"/>
    <property type="match status" value="1"/>
</dbReference>
<dbReference type="CDD" id="cd01647">
    <property type="entry name" value="RT_LTR"/>
    <property type="match status" value="1"/>
</dbReference>
<dbReference type="PANTHER" id="PTHR37984">
    <property type="entry name" value="PROTEIN CBG26694"/>
    <property type="match status" value="1"/>
</dbReference>
<dbReference type="FunFam" id="3.30.70.270:FF:000020">
    <property type="entry name" value="Transposon Tf2-6 polyprotein-like Protein"/>
    <property type="match status" value="1"/>
</dbReference>
<dbReference type="Gene3D" id="3.30.70.270">
    <property type="match status" value="2"/>
</dbReference>